<evidence type="ECO:0000313" key="2">
    <source>
        <dbReference type="EMBL" id="HJC73484.1"/>
    </source>
</evidence>
<accession>A0A9D2Q5Z3</accession>
<reference evidence="2" key="1">
    <citation type="journal article" date="2021" name="PeerJ">
        <title>Extensive microbial diversity within the chicken gut microbiome revealed by metagenomics and culture.</title>
        <authorList>
            <person name="Gilroy R."/>
            <person name="Ravi A."/>
            <person name="Getino M."/>
            <person name="Pursley I."/>
            <person name="Horton D.L."/>
            <person name="Alikhan N.F."/>
            <person name="Baker D."/>
            <person name="Gharbi K."/>
            <person name="Hall N."/>
            <person name="Watson M."/>
            <person name="Adriaenssens E.M."/>
            <person name="Foster-Nyarko E."/>
            <person name="Jarju S."/>
            <person name="Secka A."/>
            <person name="Antonio M."/>
            <person name="Oren A."/>
            <person name="Chaudhuri R.R."/>
            <person name="La Ragione R."/>
            <person name="Hildebrand F."/>
            <person name="Pallen M.J."/>
        </authorList>
    </citation>
    <scope>NUCLEOTIDE SEQUENCE</scope>
    <source>
        <strain evidence="2">CHK196-7946</strain>
    </source>
</reference>
<dbReference type="SUPFAM" id="SSF53098">
    <property type="entry name" value="Ribonuclease H-like"/>
    <property type="match status" value="1"/>
</dbReference>
<proteinExistence type="predicted"/>
<dbReference type="GO" id="GO:0003676">
    <property type="term" value="F:nucleic acid binding"/>
    <property type="evidence" value="ECO:0007669"/>
    <property type="project" value="InterPro"/>
</dbReference>
<gene>
    <name evidence="2" type="ORF">H9697_00815</name>
</gene>
<dbReference type="InterPro" id="IPR012337">
    <property type="entry name" value="RNaseH-like_sf"/>
</dbReference>
<comment type="caution">
    <text evidence="2">The sequence shown here is derived from an EMBL/GenBank/DDBJ whole genome shotgun (WGS) entry which is preliminary data.</text>
</comment>
<reference evidence="2" key="2">
    <citation type="submission" date="2021-04" db="EMBL/GenBank/DDBJ databases">
        <authorList>
            <person name="Gilroy R."/>
        </authorList>
    </citation>
    <scope>NUCLEOTIDE SEQUENCE</scope>
    <source>
        <strain evidence="2">CHK196-7946</strain>
    </source>
</reference>
<dbReference type="EMBL" id="DWVY01000004">
    <property type="protein sequence ID" value="HJC73484.1"/>
    <property type="molecule type" value="Genomic_DNA"/>
</dbReference>
<dbReference type="Pfam" id="PF13610">
    <property type="entry name" value="DDE_Tnp_IS240"/>
    <property type="match status" value="1"/>
</dbReference>
<dbReference type="InterPro" id="IPR036397">
    <property type="entry name" value="RNaseH_sf"/>
</dbReference>
<dbReference type="Proteomes" id="UP000823902">
    <property type="component" value="Unassembled WGS sequence"/>
</dbReference>
<evidence type="ECO:0000313" key="3">
    <source>
        <dbReference type="Proteomes" id="UP000823902"/>
    </source>
</evidence>
<name>A0A9D2Q5Z3_9FIRM</name>
<protein>
    <submittedName>
        <fullName evidence="2">DDE-type integrase/transposase/recombinase</fullName>
    </submittedName>
</protein>
<sequence>MDIILYLLTIIQYLYQMNCWLLNFICRYIPLKQWAFDDSHSPKYQKYKIDELPLITDFRQDWTYIELIPYFEKRYKKKIRPISRRSECDIPDDCTCPRCQAPKPYLYKNNGSKGQLSCKVCDAKFSQQDNRFSSMKLRCPHCGNALVPKKDRKFFILHKCVNPKCSYYLHNLKKVDPEHLKEAYGKNKYKLHYIYREFTVDFFRMDLNSLPKNASSLKFSRHNAHVMGLCLTFHVNLGLSLRKTSEALKDLYNIRISHQQVANYARTAALVIKPFVDNYDYKSGTTFVADETYIKVRGVKGYIWFIMDAVSRSILGYQVSDNRSVGPCILAMRMAFRKLKELPENFRFIADGYSAYPLAAQQFFHQFGEKFRFDITQVIGLTNEDEVSKEFRPFKQMIERLNRTFKASYRITCGYDNYEGANYNVALWVAYYNFLRPHQHNSYRVLNKVEHLENADNMPGKWQLLIFLGQQTILQMQKSQAGSEVCS</sequence>
<dbReference type="InterPro" id="IPR032874">
    <property type="entry name" value="DDE_dom"/>
</dbReference>
<evidence type="ECO:0000259" key="1">
    <source>
        <dbReference type="Pfam" id="PF13610"/>
    </source>
</evidence>
<organism evidence="2 3">
    <name type="scientific">Candidatus Mediterraneibacter faecavium</name>
    <dbReference type="NCBI Taxonomy" id="2838668"/>
    <lineage>
        <taxon>Bacteria</taxon>
        <taxon>Bacillati</taxon>
        <taxon>Bacillota</taxon>
        <taxon>Clostridia</taxon>
        <taxon>Lachnospirales</taxon>
        <taxon>Lachnospiraceae</taxon>
        <taxon>Mediterraneibacter</taxon>
    </lineage>
</organism>
<feature type="domain" description="DDE" evidence="1">
    <location>
        <begin position="287"/>
        <end position="410"/>
    </location>
</feature>
<dbReference type="AlphaFoldDB" id="A0A9D2Q5Z3"/>
<dbReference type="Gene3D" id="3.30.420.10">
    <property type="entry name" value="Ribonuclease H-like superfamily/Ribonuclease H"/>
    <property type="match status" value="1"/>
</dbReference>